<dbReference type="EMBL" id="BAAAGX010000022">
    <property type="protein sequence ID" value="GAA0262512.1"/>
    <property type="molecule type" value="Genomic_DNA"/>
</dbReference>
<gene>
    <name evidence="1" type="ORF">GCM10009539_55360</name>
</gene>
<evidence type="ECO:0000313" key="2">
    <source>
        <dbReference type="Proteomes" id="UP001500967"/>
    </source>
</evidence>
<proteinExistence type="predicted"/>
<reference evidence="1 2" key="1">
    <citation type="journal article" date="2019" name="Int. J. Syst. Evol. Microbiol.">
        <title>The Global Catalogue of Microorganisms (GCM) 10K type strain sequencing project: providing services to taxonomists for standard genome sequencing and annotation.</title>
        <authorList>
            <consortium name="The Broad Institute Genomics Platform"/>
            <consortium name="The Broad Institute Genome Sequencing Center for Infectious Disease"/>
            <person name="Wu L."/>
            <person name="Ma J."/>
        </authorList>
    </citation>
    <scope>NUCLEOTIDE SEQUENCE [LARGE SCALE GENOMIC DNA]</scope>
    <source>
        <strain evidence="1 2">JCM 10425</strain>
    </source>
</reference>
<name>A0ABN0UV85_9ACTN</name>
<dbReference type="RefSeq" id="WP_344651851.1">
    <property type="nucleotide sequence ID" value="NZ_BAAAGX010000022.1"/>
</dbReference>
<organism evidence="1 2">
    <name type="scientific">Cryptosporangium japonicum</name>
    <dbReference type="NCBI Taxonomy" id="80872"/>
    <lineage>
        <taxon>Bacteria</taxon>
        <taxon>Bacillati</taxon>
        <taxon>Actinomycetota</taxon>
        <taxon>Actinomycetes</taxon>
        <taxon>Cryptosporangiales</taxon>
        <taxon>Cryptosporangiaceae</taxon>
        <taxon>Cryptosporangium</taxon>
    </lineage>
</organism>
<dbReference type="Proteomes" id="UP001500967">
    <property type="component" value="Unassembled WGS sequence"/>
</dbReference>
<comment type="caution">
    <text evidence="1">The sequence shown here is derived from an EMBL/GenBank/DDBJ whole genome shotgun (WGS) entry which is preliminary data.</text>
</comment>
<keyword evidence="2" id="KW-1185">Reference proteome</keyword>
<dbReference type="PANTHER" id="PTHR48125">
    <property type="entry name" value="LP07818P1"/>
    <property type="match status" value="1"/>
</dbReference>
<sequence>MSVDVQLARSYQHPVLDGRTVVRLVPATLAEAEDLSMEFLGFSAPLRSAEVGTVARQALGFPAWALVNDPANGHHALALVKEIERLARIAKSRVGPAKEGFDELGRRLGAAVPHFLPTYYEEAGRAFIAADSPSYGAMMFGKAREAEQTYALAVDDEREHAVFLEFALAGALTVKALTTHARALAVRSEPAEAYSRFRRLCVERTLGGLAPYAGMAADLRRLAKAAGIDQAEADADVLRELLSAPTLQKAPEPFWKAYRAALVRLAADEPAVRGRLLTFFPEHMGMTEWLETLAAAGATEALTEPAGTVDPAAEPTDGVAGWFERAAKHRDSRYWRASRRSAALYALLERAAPRLAADGVALRIELDWQSDLDLYDTALALGLPVADPSDGFQVNVDQWLEDDRDGRRDLAAFAADPRFLPSLVQAVESALPRRPSPARVEKVLAAAGLRVAVAHFLDDLAEQIVHQGLPTLEAQLQRLDKVVDARLLALNPAAAERIRAHDLAPVLGRTLRSGLVDEYGWPALEEYVASSVPAPRSDDEEHQVVQVVQWPHLVLRHGLQAAVLDGSGVVLEHHLRIPADERSYLWLTAFRYVDGQLLVSWDTGPNRSAYWSGTPSDVLTGLPFEAWYQHDQSLPLPDGGRTSGGRPLRAGDRSQHRYDRVFSDGVSYWAVDDETLVEYDPATGERGRASMPAFFEAGAVDGERIEVARSVLRPFPGASPFGQADGLVGWRLRTAADGASVGTGIDGRTVRLPAGDEGTLVNAIRFPGSDAVYGLVQREQWRENTLTIVSEDGFVVSRVGIGARRDTFAAGTPLVPRAGGWYHLRPRDPAGSAALRAVTDEQAATLLAAASRDHAAAAAAEDAAATVAARRAVAMSAVAPGIATSAVASGAVATSAVASGAVATGAGATGAVATGAVATGAGASGAVASGAGAVGGEDGAAGADGAALPAAVAAVLPEVTHPELIAGLVGVVAKAAERAALLAEMSAGLAAVAAPTAAPVAPERLAGPPDGPLMDGLTLLIPRCYDRGGEATRLLTTVARALVDGVEPPPGSLDGDHDWFHALRVFPAALYRSVSPLYRSLTLSVARAERDALLDFAELIADSGLLAPGSALRRIHGASDTAPSPQRLQKVGNGFVLRLNDDEEHGNPPVWTLDLLEFQPDGEFGTIPGLTDPFWFPLLAGFDEELVRSFVATARERGPIEWRPELVDRLSQAAGLARSEALLLLYGLIKPGVPVRDAATEIGVPPAALDVVDDSWEHGREHRAALVGALLPTDPRRIFDDGPDFAGVADWFRVQGRRAPIADSVLVAAHQARLSWRPRALTMLNAIRSAESCPWLAPTPRDASGQIDRTAPAVRGPDPDDIVPALASYLPWLAYHLPADDDFRQALPVALRTYRARLGEPEYEVALQYLDEEQWAALAHHLGATPVDRTTPTEDRVELGPFVTPDLADGRRVRVRPGMLSGPDDPALRAFEAVESELAEIRALRVLLSDWLPRLLEGAAAVDPAAGAPQVPPAELVTEAASVLSLSEDAATVYLQLLALPDPTDKNVARWTGWKPARLKKARAELAATPLVTEAKRARAGRTLFLPGGWLALKAPRLPVETWKLPLHSDPDRGALVPLTPIPELFAAAWARVRRGDEPRFDELRTGRRR</sequence>
<accession>A0ABN0UV85</accession>
<evidence type="ECO:0008006" key="3">
    <source>
        <dbReference type="Google" id="ProtNLM"/>
    </source>
</evidence>
<dbReference type="PANTHER" id="PTHR48125:SF12">
    <property type="entry name" value="AT HOOK TRANSCRIPTION FACTOR FAMILY-RELATED"/>
    <property type="match status" value="1"/>
</dbReference>
<evidence type="ECO:0000313" key="1">
    <source>
        <dbReference type="EMBL" id="GAA0262512.1"/>
    </source>
</evidence>
<protein>
    <recommendedName>
        <fullName evidence="3">DNA-binding protein</fullName>
    </recommendedName>
</protein>